<keyword evidence="1" id="KW-0732">Signal</keyword>
<comment type="caution">
    <text evidence="4">The sequence shown here is derived from an EMBL/GenBank/DDBJ whole genome shotgun (WGS) entry which is preliminary data.</text>
</comment>
<feature type="signal peptide" evidence="1">
    <location>
        <begin position="1"/>
        <end position="25"/>
    </location>
</feature>
<dbReference type="eggNOG" id="COG3537">
    <property type="taxonomic scope" value="Bacteria"/>
</dbReference>
<protein>
    <recommendedName>
        <fullName evidence="6">Alpha-1,2-mannosidase</fullName>
    </recommendedName>
</protein>
<dbReference type="FunFam" id="3.30.2080.10:FF:000001">
    <property type="entry name" value="Alpha-1,2-mannosidase subfamily"/>
    <property type="match status" value="1"/>
</dbReference>
<dbReference type="InterPro" id="IPR008928">
    <property type="entry name" value="6-hairpin_glycosidase_sf"/>
</dbReference>
<dbReference type="InterPro" id="IPR005887">
    <property type="entry name" value="GH92_a_mannosidase_put"/>
</dbReference>
<feature type="domain" description="Glycosyl hydrolase family 92 N-terminal" evidence="3">
    <location>
        <begin position="33"/>
        <end position="273"/>
    </location>
</feature>
<evidence type="ECO:0008006" key="6">
    <source>
        <dbReference type="Google" id="ProtNLM"/>
    </source>
</evidence>
<dbReference type="Gene3D" id="2.70.98.10">
    <property type="match status" value="1"/>
</dbReference>
<dbReference type="NCBIfam" id="TIGR01180">
    <property type="entry name" value="aman2_put"/>
    <property type="match status" value="1"/>
</dbReference>
<evidence type="ECO:0000313" key="5">
    <source>
        <dbReference type="Proteomes" id="UP000017837"/>
    </source>
</evidence>
<accession>V4PWC0</accession>
<dbReference type="EMBL" id="AWGB01000011">
    <property type="protein sequence ID" value="ESQ92651.1"/>
    <property type="molecule type" value="Genomic_DNA"/>
</dbReference>
<keyword evidence="5" id="KW-1185">Reference proteome</keyword>
<dbReference type="Pfam" id="PF17678">
    <property type="entry name" value="Glyco_hydro_92N"/>
    <property type="match status" value="1"/>
</dbReference>
<evidence type="ECO:0000259" key="3">
    <source>
        <dbReference type="Pfam" id="PF17678"/>
    </source>
</evidence>
<dbReference type="InterPro" id="IPR041371">
    <property type="entry name" value="GH92_N"/>
</dbReference>
<reference evidence="4 5" key="1">
    <citation type="journal article" date="2014" name="Nature">
        <title>Sequential evolution of bacterial morphology by co-option of a developmental regulator.</title>
        <authorList>
            <person name="Jiang C."/>
            <person name="Brown P.J."/>
            <person name="Ducret A."/>
            <person name="Brun Y.V."/>
        </authorList>
    </citation>
    <scope>NUCLEOTIDE SEQUENCE [LARGE SCALE GENOMIC DNA]</scope>
    <source>
        <strain evidence="4 5">DSM 16100</strain>
    </source>
</reference>
<dbReference type="AlphaFoldDB" id="V4PWC0"/>
<evidence type="ECO:0000259" key="2">
    <source>
        <dbReference type="Pfam" id="PF07971"/>
    </source>
</evidence>
<dbReference type="Pfam" id="PF07971">
    <property type="entry name" value="Glyco_hydro_92"/>
    <property type="match status" value="1"/>
</dbReference>
<dbReference type="GO" id="GO:0000224">
    <property type="term" value="F:peptide-N4-(N-acetyl-beta-glucosaminyl)asparagine amidase activity"/>
    <property type="evidence" value="ECO:0007669"/>
    <property type="project" value="TreeGrafter"/>
</dbReference>
<dbReference type="PATRIC" id="fig|1121022.4.peg.1497"/>
<dbReference type="Proteomes" id="UP000017837">
    <property type="component" value="Unassembled WGS sequence"/>
</dbReference>
<dbReference type="Gene3D" id="1.20.1050.60">
    <property type="entry name" value="alpha-1,2-mannosidase"/>
    <property type="match status" value="1"/>
</dbReference>
<feature type="domain" description="Glycosyl hydrolase family 92" evidence="2">
    <location>
        <begin position="280"/>
        <end position="747"/>
    </location>
</feature>
<gene>
    <name evidence="4" type="ORF">ABENE_07475</name>
</gene>
<dbReference type="PANTHER" id="PTHR12143:SF39">
    <property type="entry name" value="SECRETED PROTEIN"/>
    <property type="match status" value="1"/>
</dbReference>
<name>V4PWC0_9CAUL</name>
<organism evidence="4 5">
    <name type="scientific">Asticcacaulis benevestitus DSM 16100 = ATCC BAA-896</name>
    <dbReference type="NCBI Taxonomy" id="1121022"/>
    <lineage>
        <taxon>Bacteria</taxon>
        <taxon>Pseudomonadati</taxon>
        <taxon>Pseudomonadota</taxon>
        <taxon>Alphaproteobacteria</taxon>
        <taxon>Caulobacterales</taxon>
        <taxon>Caulobacteraceae</taxon>
        <taxon>Asticcacaulis</taxon>
    </lineage>
</organism>
<feature type="chain" id="PRO_5004725146" description="Alpha-1,2-mannosidase" evidence="1">
    <location>
        <begin position="26"/>
        <end position="765"/>
    </location>
</feature>
<dbReference type="Gene3D" id="3.30.2080.10">
    <property type="entry name" value="GH92 mannosidase domain"/>
    <property type="match status" value="1"/>
</dbReference>
<evidence type="ECO:0000256" key="1">
    <source>
        <dbReference type="SAM" id="SignalP"/>
    </source>
</evidence>
<proteinExistence type="predicted"/>
<sequence>MAMISRRQVLAGSAAISVLPYTGFAASGSLCDHVDPFIGTGGHGHLYPGATMPFGMVQLSPDTSNQGWDSCSGYHQNDGSIMGFSHTHLSGTGCPDMLDVLLVPATGEVKLTPGPLSDPDAGYRSRYDRTSETAAPGYYCVDLTDSRVKAELTATTRVGLHRYTFPQGEGGHVMLDLAHGAISWWGERELILDNLSLKLIGNDTIVGGRQVFQWAKGRWIFFALKLSRPFARADLYSDDQPASGTALTGKNLKAALHFPDAGNAPLLIKVGISSVDIDGALKNLDAELPDFDFERVRGSAHAAWERELSRVRVDMASEADKKIFYTAHYHTLLAPTIFQDVDGRYRGMDNAVHTLKTGEASYSTYSLWDTYRAVHPFFTITQKERLPGMIGALVRMGEQSPDGVPIWPLQGRETDTMIGYHCASVLAEAAAKGVKGVDYKAGYAVLAKRAFVDDVHGLGLYRRMGYIPADTVDEAVSRTLEYAYSDWCTSKLAAYVGEGKAAKTLKARSQNYRNVFDTTVGFVRGKQLDGKWVTPYNPHSLGHDQSKWRDYTETNGWQATFLNQHDIYNYANLFGGLKAYEAKIDALFSEKSDANEKSLDDITGLVGQYAHGNEPSHHVAYLYAYTGAPWKTQSRVRELMRDMYRAAPDGMEGNEDCGQMSAWYLMSALGFYAVDPVSTNYIFGSPLVKHAEIAIGGGRKLIIDAPANSAGNIYVQGVRWNGKPYTKSWIAHADLMRGGRLTFDMGPQPNPDFGAKITDRPPSFI</sequence>
<dbReference type="GO" id="GO:0005829">
    <property type="term" value="C:cytosol"/>
    <property type="evidence" value="ECO:0007669"/>
    <property type="project" value="TreeGrafter"/>
</dbReference>
<evidence type="ECO:0000313" key="4">
    <source>
        <dbReference type="EMBL" id="ESQ92651.1"/>
    </source>
</evidence>
<dbReference type="GO" id="GO:0006516">
    <property type="term" value="P:glycoprotein catabolic process"/>
    <property type="evidence" value="ECO:0007669"/>
    <property type="project" value="TreeGrafter"/>
</dbReference>
<dbReference type="GO" id="GO:0005975">
    <property type="term" value="P:carbohydrate metabolic process"/>
    <property type="evidence" value="ECO:0007669"/>
    <property type="project" value="InterPro"/>
</dbReference>
<dbReference type="InterPro" id="IPR012939">
    <property type="entry name" value="Glyco_hydro_92"/>
</dbReference>
<dbReference type="InterPro" id="IPR050883">
    <property type="entry name" value="PNGase"/>
</dbReference>
<dbReference type="STRING" id="1121022.GCA_000376105_02885"/>
<dbReference type="Gene3D" id="1.20.1610.10">
    <property type="entry name" value="alpha-1,2-mannosidases domains"/>
    <property type="match status" value="1"/>
</dbReference>
<dbReference type="SUPFAM" id="SSF48208">
    <property type="entry name" value="Six-hairpin glycosidases"/>
    <property type="match status" value="1"/>
</dbReference>
<dbReference type="InterPro" id="IPR014718">
    <property type="entry name" value="GH-type_carb-bd"/>
</dbReference>
<dbReference type="GO" id="GO:0030246">
    <property type="term" value="F:carbohydrate binding"/>
    <property type="evidence" value="ECO:0007669"/>
    <property type="project" value="InterPro"/>
</dbReference>
<dbReference type="PANTHER" id="PTHR12143">
    <property type="entry name" value="PEPTIDE N-GLYCANASE PNGASE -RELATED"/>
    <property type="match status" value="1"/>
</dbReference>